<dbReference type="NCBIfam" id="TIGR01536">
    <property type="entry name" value="asn_synth_AEB"/>
    <property type="match status" value="1"/>
</dbReference>
<dbReference type="PROSITE" id="PS51278">
    <property type="entry name" value="GATASE_TYPE_2"/>
    <property type="match status" value="1"/>
</dbReference>
<dbReference type="CDD" id="cd01991">
    <property type="entry name" value="Asn_synthase_B_C"/>
    <property type="match status" value="1"/>
</dbReference>
<name>A0A1G9WK79_9FIRM</name>
<feature type="site" description="Important for beta-aspartyl-AMP intermediate formation" evidence="11">
    <location>
        <position position="382"/>
    </location>
</feature>
<sequence length="617" mass="70638">MCGIAGFCDFKEDFRLAQHKNKALAEKMGATLRYRGPDASGEYIAEHAVFAHRRLIVIDPVGGLQPMIRMQDGCEYALIYNGELYNTDEIRNGLKKLGHVFDTTSDTEVLLRAYMQYGEQCVDYLNGIFAFAVWDSLKQQCFMARDRFGVKPLFYAVRGSTLVFGSELKALFEHPSVKPVIDRYGLCEIFGLGPARTPGCGVYKDIYELMPGYSAQFNAEGLKIAPYWQLTAREHTDSYAQTVETTRSLLFDAIKRQLVSDVPICTLLSGGLDSSVVSAVAAKALGENGKTLDTYSFDFVDNERYFRASSFQPSEDRPFVDIMTKAIGSNHRYLECDNDDLISGLYGAVLAKDLPGMADVDSSLLYFCRRIKENHTVCLSGECADEVFGGYPWFRDQEVYDTPAFPWSKKLDLRKEVLSCELLRKLPLEDYVHEQYQKSIARTPKLDCEDALHSRQREISYLNITWFMTTLLDRKDRMTMANGLEVRVPFADHRLVDYLYNVPWEFKYHEQEVKALLKDAARDILPEEVLGRKKSPYPKTYHPEYEQGLKYELRLILSDRYAPIHRLINADALKALMNSESDYGRPWFGQLMAVPQMYAYLIEINFWLEHYGVDIVL</sequence>
<dbReference type="PANTHER" id="PTHR43284:SF1">
    <property type="entry name" value="ASPARAGINE SYNTHETASE"/>
    <property type="match status" value="1"/>
</dbReference>
<feature type="binding site" evidence="10">
    <location>
        <position position="267"/>
    </location>
    <ligand>
        <name>ATP</name>
        <dbReference type="ChEBI" id="CHEBI:30616"/>
    </ligand>
</feature>
<comment type="pathway">
    <text evidence="1">Amino-acid biosynthesis; L-asparagine biosynthesis; L-asparagine from L-aspartate (L-Gln route): step 1/1.</text>
</comment>
<feature type="binding site" evidence="10">
    <location>
        <begin position="380"/>
        <end position="381"/>
    </location>
    <ligand>
        <name>ATP</name>
        <dbReference type="ChEBI" id="CHEBI:30616"/>
    </ligand>
</feature>
<keyword evidence="5 10" id="KW-0067">ATP-binding</keyword>
<dbReference type="CDD" id="cd00712">
    <property type="entry name" value="AsnB"/>
    <property type="match status" value="1"/>
</dbReference>
<evidence type="ECO:0000256" key="4">
    <source>
        <dbReference type="ARBA" id="ARBA00022741"/>
    </source>
</evidence>
<reference evidence="13 14" key="1">
    <citation type="submission" date="2016-10" db="EMBL/GenBank/DDBJ databases">
        <authorList>
            <person name="de Groot N.N."/>
        </authorList>
    </citation>
    <scope>NUCLEOTIDE SEQUENCE [LARGE SCALE GENOMIC DNA]</scope>
    <source>
        <strain evidence="13 14">CGMCC 1.5012</strain>
    </source>
</reference>
<dbReference type="EC" id="6.3.5.4" evidence="3"/>
<keyword evidence="7 9" id="KW-0315">Glutamine amidotransferase</keyword>
<dbReference type="Gene3D" id="3.60.20.10">
    <property type="entry name" value="Glutamine Phosphoribosylpyrophosphate, subunit 1, domain 1"/>
    <property type="match status" value="1"/>
</dbReference>
<dbReference type="SUPFAM" id="SSF52402">
    <property type="entry name" value="Adenine nucleotide alpha hydrolases-like"/>
    <property type="match status" value="1"/>
</dbReference>
<evidence type="ECO:0000313" key="13">
    <source>
        <dbReference type="EMBL" id="SDM84934.1"/>
    </source>
</evidence>
<dbReference type="GO" id="GO:0004066">
    <property type="term" value="F:asparagine synthase (glutamine-hydrolyzing) activity"/>
    <property type="evidence" value="ECO:0007669"/>
    <property type="project" value="UniProtKB-EC"/>
</dbReference>
<protein>
    <recommendedName>
        <fullName evidence="3">asparagine synthase (glutamine-hydrolyzing)</fullName>
        <ecNumber evidence="3">6.3.5.4</ecNumber>
    </recommendedName>
</protein>
<evidence type="ECO:0000256" key="11">
    <source>
        <dbReference type="PIRSR" id="PIRSR001589-3"/>
    </source>
</evidence>
<gene>
    <name evidence="13" type="ORF">SAMN05192585_10642</name>
</gene>
<keyword evidence="14" id="KW-1185">Reference proteome</keyword>
<keyword evidence="6 9" id="KW-0061">Asparagine biosynthesis</keyword>
<dbReference type="PIRSF" id="PIRSF001589">
    <property type="entry name" value="Asn_synthetase_glu-h"/>
    <property type="match status" value="1"/>
</dbReference>
<evidence type="ECO:0000256" key="1">
    <source>
        <dbReference type="ARBA" id="ARBA00005187"/>
    </source>
</evidence>
<dbReference type="SUPFAM" id="SSF56235">
    <property type="entry name" value="N-terminal nucleophile aminohydrolases (Ntn hydrolases)"/>
    <property type="match status" value="1"/>
</dbReference>
<dbReference type="InterPro" id="IPR051786">
    <property type="entry name" value="ASN_synthetase/amidase"/>
</dbReference>
<organism evidence="13 14">
    <name type="scientific">Acetanaerobacterium elongatum</name>
    <dbReference type="NCBI Taxonomy" id="258515"/>
    <lineage>
        <taxon>Bacteria</taxon>
        <taxon>Bacillati</taxon>
        <taxon>Bacillota</taxon>
        <taxon>Clostridia</taxon>
        <taxon>Eubacteriales</taxon>
        <taxon>Oscillospiraceae</taxon>
        <taxon>Acetanaerobacterium</taxon>
    </lineage>
</organism>
<comment type="catalytic activity">
    <reaction evidence="8">
        <text>L-aspartate + L-glutamine + ATP + H2O = L-asparagine + L-glutamate + AMP + diphosphate + H(+)</text>
        <dbReference type="Rhea" id="RHEA:12228"/>
        <dbReference type="ChEBI" id="CHEBI:15377"/>
        <dbReference type="ChEBI" id="CHEBI:15378"/>
        <dbReference type="ChEBI" id="CHEBI:29985"/>
        <dbReference type="ChEBI" id="CHEBI:29991"/>
        <dbReference type="ChEBI" id="CHEBI:30616"/>
        <dbReference type="ChEBI" id="CHEBI:33019"/>
        <dbReference type="ChEBI" id="CHEBI:58048"/>
        <dbReference type="ChEBI" id="CHEBI:58359"/>
        <dbReference type="ChEBI" id="CHEBI:456215"/>
        <dbReference type="EC" id="6.3.5.4"/>
    </reaction>
</comment>
<proteinExistence type="inferred from homology"/>
<dbReference type="Pfam" id="PF00733">
    <property type="entry name" value="Asn_synthase"/>
    <property type="match status" value="1"/>
</dbReference>
<evidence type="ECO:0000259" key="12">
    <source>
        <dbReference type="PROSITE" id="PS51278"/>
    </source>
</evidence>
<accession>A0A1G9WK79</accession>
<dbReference type="Pfam" id="PF13537">
    <property type="entry name" value="GATase_7"/>
    <property type="match status" value="1"/>
</dbReference>
<evidence type="ECO:0000256" key="10">
    <source>
        <dbReference type="PIRSR" id="PIRSR001589-2"/>
    </source>
</evidence>
<evidence type="ECO:0000256" key="9">
    <source>
        <dbReference type="PIRSR" id="PIRSR001589-1"/>
    </source>
</evidence>
<evidence type="ECO:0000256" key="3">
    <source>
        <dbReference type="ARBA" id="ARBA00012737"/>
    </source>
</evidence>
<dbReference type="GO" id="GO:0005829">
    <property type="term" value="C:cytosol"/>
    <property type="evidence" value="ECO:0007669"/>
    <property type="project" value="TreeGrafter"/>
</dbReference>
<dbReference type="GO" id="GO:0005524">
    <property type="term" value="F:ATP binding"/>
    <property type="evidence" value="ECO:0007669"/>
    <property type="project" value="UniProtKB-KW"/>
</dbReference>
<dbReference type="OrthoDB" id="9763290at2"/>
<dbReference type="Gene3D" id="3.40.50.620">
    <property type="entry name" value="HUPs"/>
    <property type="match status" value="1"/>
</dbReference>
<dbReference type="InterPro" id="IPR006426">
    <property type="entry name" value="Asn_synth_AEB"/>
</dbReference>
<evidence type="ECO:0000256" key="8">
    <source>
        <dbReference type="ARBA" id="ARBA00048741"/>
    </source>
</evidence>
<dbReference type="STRING" id="258515.SAMN05192585_10642"/>
<dbReference type="InterPro" id="IPR001962">
    <property type="entry name" value="Asn_synthase"/>
</dbReference>
<evidence type="ECO:0000313" key="14">
    <source>
        <dbReference type="Proteomes" id="UP000199182"/>
    </source>
</evidence>
<keyword evidence="4 10" id="KW-0547">Nucleotide-binding</keyword>
<dbReference type="InterPro" id="IPR017932">
    <property type="entry name" value="GATase_2_dom"/>
</dbReference>
<dbReference type="AlphaFoldDB" id="A0A1G9WK79"/>
<dbReference type="InterPro" id="IPR014729">
    <property type="entry name" value="Rossmann-like_a/b/a_fold"/>
</dbReference>
<feature type="domain" description="Glutamine amidotransferase type-2" evidence="12">
    <location>
        <begin position="2"/>
        <end position="220"/>
    </location>
</feature>
<feature type="binding site" evidence="10">
    <location>
        <position position="106"/>
    </location>
    <ligand>
        <name>L-glutamine</name>
        <dbReference type="ChEBI" id="CHEBI:58359"/>
    </ligand>
</feature>
<keyword evidence="9" id="KW-0028">Amino-acid biosynthesis</keyword>
<dbReference type="PANTHER" id="PTHR43284">
    <property type="entry name" value="ASPARAGINE SYNTHETASE (GLUTAMINE-HYDROLYZING)"/>
    <property type="match status" value="1"/>
</dbReference>
<dbReference type="RefSeq" id="WP_092638370.1">
    <property type="nucleotide sequence ID" value="NZ_FNID01000006.1"/>
</dbReference>
<dbReference type="Proteomes" id="UP000199182">
    <property type="component" value="Unassembled WGS sequence"/>
</dbReference>
<feature type="active site" description="For GATase activity" evidence="9">
    <location>
        <position position="2"/>
    </location>
</feature>
<dbReference type="GO" id="GO:0006529">
    <property type="term" value="P:asparagine biosynthetic process"/>
    <property type="evidence" value="ECO:0007669"/>
    <property type="project" value="UniProtKB-KW"/>
</dbReference>
<dbReference type="EMBL" id="FNID01000006">
    <property type="protein sequence ID" value="SDM84934.1"/>
    <property type="molecule type" value="Genomic_DNA"/>
</dbReference>
<dbReference type="InterPro" id="IPR033738">
    <property type="entry name" value="AsnB_N"/>
</dbReference>
<dbReference type="InterPro" id="IPR029055">
    <property type="entry name" value="Ntn_hydrolases_N"/>
</dbReference>
<evidence type="ECO:0000256" key="5">
    <source>
        <dbReference type="ARBA" id="ARBA00022840"/>
    </source>
</evidence>
<evidence type="ECO:0000256" key="7">
    <source>
        <dbReference type="ARBA" id="ARBA00022962"/>
    </source>
</evidence>
<evidence type="ECO:0000256" key="2">
    <source>
        <dbReference type="ARBA" id="ARBA00005752"/>
    </source>
</evidence>
<comment type="similarity">
    <text evidence="2">Belongs to the asparagine synthetase family.</text>
</comment>
<evidence type="ECO:0000256" key="6">
    <source>
        <dbReference type="ARBA" id="ARBA00022888"/>
    </source>
</evidence>